<dbReference type="EMBL" id="JDST02000043">
    <property type="protein sequence ID" value="KFB76847.1"/>
    <property type="molecule type" value="Genomic_DNA"/>
</dbReference>
<evidence type="ECO:0000313" key="2">
    <source>
        <dbReference type="EMBL" id="KFB76847.1"/>
    </source>
</evidence>
<dbReference type="STRING" id="1453999.AW06_002063"/>
<name>A0A080M6C2_9PROT</name>
<evidence type="ECO:0000313" key="3">
    <source>
        <dbReference type="Proteomes" id="UP000021315"/>
    </source>
</evidence>
<comment type="caution">
    <text evidence="2">The sequence shown here is derived from an EMBL/GenBank/DDBJ whole genome shotgun (WGS) entry which is preliminary data.</text>
</comment>
<dbReference type="Proteomes" id="UP000021315">
    <property type="component" value="Unassembled WGS sequence"/>
</dbReference>
<dbReference type="InterPro" id="IPR029063">
    <property type="entry name" value="SAM-dependent_MTases_sf"/>
</dbReference>
<protein>
    <submittedName>
        <fullName evidence="2">Biotin biosynthesis protein BioC</fullName>
    </submittedName>
</protein>
<dbReference type="Pfam" id="PF13649">
    <property type="entry name" value="Methyltransf_25"/>
    <property type="match status" value="1"/>
</dbReference>
<evidence type="ECO:0000259" key="1">
    <source>
        <dbReference type="Pfam" id="PF13649"/>
    </source>
</evidence>
<accession>A0A080M6C2</accession>
<gene>
    <name evidence="2" type="ORF">AW06_002063</name>
</gene>
<dbReference type="Gene3D" id="3.40.50.150">
    <property type="entry name" value="Vaccinia Virus protein VP39"/>
    <property type="match status" value="1"/>
</dbReference>
<dbReference type="AlphaFoldDB" id="A0A080M6C2"/>
<sequence length="263" mass="29646">MDSVTREFFERSDFNKSTLTNGAITPQTQYDIAKRIDAILSDKRPFLETCCGGGWLSARLCELNPRRIAILMDVSVHQARLARTLHPMSRAVLVGDATNIPLRADTVGAVLCSFAVHLFTREQLREVALQTSRVCADESAVVIITFLKPDIGQSLFDQFVEGYADADRARYFDFDEISQALAFGGWSPVVSERIHFDDSITVRDFCEMLYSRPFSTFQLLRQLNGEEWLSAQIESAANRARLCTHDGILRNERALSLLVFRKG</sequence>
<reference evidence="2" key="1">
    <citation type="submission" date="2014-02" db="EMBL/GenBank/DDBJ databases">
        <title>Expanding our view of genomic diversity in Candidatus Accumulibacter clades.</title>
        <authorList>
            <person name="Skennerton C.T."/>
            <person name="Barr J.J."/>
            <person name="Slater F.R."/>
            <person name="Bond P.L."/>
            <person name="Tyson G.W."/>
        </authorList>
    </citation>
    <scope>NUCLEOTIDE SEQUENCE [LARGE SCALE GENOMIC DNA]</scope>
</reference>
<keyword evidence="3" id="KW-1185">Reference proteome</keyword>
<dbReference type="SUPFAM" id="SSF53335">
    <property type="entry name" value="S-adenosyl-L-methionine-dependent methyltransferases"/>
    <property type="match status" value="1"/>
</dbReference>
<dbReference type="InterPro" id="IPR041698">
    <property type="entry name" value="Methyltransf_25"/>
</dbReference>
<proteinExistence type="predicted"/>
<dbReference type="RefSeq" id="WP_273704537.1">
    <property type="nucleotide sequence ID" value="NZ_JDST02000043.1"/>
</dbReference>
<organism evidence="2 3">
    <name type="scientific">Candidatus Accumulibacter cognatus</name>
    <dbReference type="NCBI Taxonomy" id="2954383"/>
    <lineage>
        <taxon>Bacteria</taxon>
        <taxon>Pseudomonadati</taxon>
        <taxon>Pseudomonadota</taxon>
        <taxon>Betaproteobacteria</taxon>
        <taxon>Candidatus Accumulibacter</taxon>
    </lineage>
</organism>
<feature type="domain" description="Methyltransferase" evidence="1">
    <location>
        <begin position="47"/>
        <end position="136"/>
    </location>
</feature>